<name>A0ABR2JK98_9EUKA</name>
<evidence type="ECO:0000256" key="3">
    <source>
        <dbReference type="PROSITE-ProRule" id="PRU00339"/>
    </source>
</evidence>
<keyword evidence="1" id="KW-0677">Repeat</keyword>
<organism evidence="4 5">
    <name type="scientific">Tritrichomonas musculus</name>
    <dbReference type="NCBI Taxonomy" id="1915356"/>
    <lineage>
        <taxon>Eukaryota</taxon>
        <taxon>Metamonada</taxon>
        <taxon>Parabasalia</taxon>
        <taxon>Tritrichomonadida</taxon>
        <taxon>Tritrichomonadidae</taxon>
        <taxon>Tritrichomonas</taxon>
    </lineage>
</organism>
<feature type="repeat" description="TPR" evidence="3">
    <location>
        <begin position="82"/>
        <end position="115"/>
    </location>
</feature>
<dbReference type="InterPro" id="IPR011990">
    <property type="entry name" value="TPR-like_helical_dom_sf"/>
</dbReference>
<dbReference type="PANTHER" id="PTHR22767:SF2">
    <property type="entry name" value="N(ALPHA)-ACETYLTRANSFERASE 15_16, ISOFORM A"/>
    <property type="match status" value="1"/>
</dbReference>
<dbReference type="PROSITE" id="PS50005">
    <property type="entry name" value="TPR"/>
    <property type="match status" value="1"/>
</dbReference>
<keyword evidence="2 3" id="KW-0802">TPR repeat</keyword>
<evidence type="ECO:0008006" key="6">
    <source>
        <dbReference type="Google" id="ProtNLM"/>
    </source>
</evidence>
<dbReference type="SMART" id="SM00028">
    <property type="entry name" value="TPR"/>
    <property type="match status" value="4"/>
</dbReference>
<evidence type="ECO:0000313" key="5">
    <source>
        <dbReference type="Proteomes" id="UP001470230"/>
    </source>
</evidence>
<proteinExistence type="predicted"/>
<protein>
    <recommendedName>
        <fullName evidence="6">TPR Domain containing protein</fullName>
    </recommendedName>
</protein>
<gene>
    <name evidence="4" type="ORF">M9Y10_005009</name>
</gene>
<evidence type="ECO:0000313" key="4">
    <source>
        <dbReference type="EMBL" id="KAK8878244.1"/>
    </source>
</evidence>
<dbReference type="SUPFAM" id="SSF48452">
    <property type="entry name" value="TPR-like"/>
    <property type="match status" value="1"/>
</dbReference>
<accession>A0ABR2JK98</accession>
<reference evidence="4 5" key="1">
    <citation type="submission" date="2024-04" db="EMBL/GenBank/DDBJ databases">
        <title>Tritrichomonas musculus Genome.</title>
        <authorList>
            <person name="Alves-Ferreira E."/>
            <person name="Grigg M."/>
            <person name="Lorenzi H."/>
            <person name="Galac M."/>
        </authorList>
    </citation>
    <scope>NUCLEOTIDE SEQUENCE [LARGE SCALE GENOMIC DNA]</scope>
    <source>
        <strain evidence="4 5">EAF2021</strain>
    </source>
</reference>
<keyword evidence="5" id="KW-1185">Reference proteome</keyword>
<dbReference type="InterPro" id="IPR021183">
    <property type="entry name" value="NatA_aux_su"/>
</dbReference>
<dbReference type="InterPro" id="IPR019734">
    <property type="entry name" value="TPR_rpt"/>
</dbReference>
<dbReference type="Pfam" id="PF12569">
    <property type="entry name" value="NatA_aux_su"/>
    <property type="match status" value="1"/>
</dbReference>
<evidence type="ECO:0000256" key="2">
    <source>
        <dbReference type="ARBA" id="ARBA00022803"/>
    </source>
</evidence>
<sequence>MSQPTKSKDEIKKLKEIEKLQTSRDYANGLRISTKLVKNYPKSAEALAWKAYFTYMKAQGEKPKDEVLQMQRSAIQLDMKSAQAWRTSALLFKEMQDYENALKCSNMSLRNNPNDITTLNDIANLNLYSKNYSEFLKNTRAIFEKNPNNFSILRYLFALAMAKNYKVSNSSCGIFQDGWKPTTSEDEFLFRSEFCLFRCILFMRSEQYQECLDYLEKSEVHIRDLELLKENKIKCLQALNRDKSEILPLVHELLKVYPEDGDYFDILEKLTDPNEYVDLLLKLKTDLKSRYAHVRALELMDLTDERFKPLLLEHLNPLFIKGAPAIYMTIRDFSKEKMDVCLDYVLNTLLPAAPSEQLPITSIPIAHLFAAHVYGFRGDFDKAIEHLDTGLKHTPTCIELISWKAKFQAKFGHIKEAVSNSCLLATSDPNDRNANLLYVKHLFLNGQRKEALAQATIFAGNESGKSLVYDTQFNSYYLQSGYSSLRANDFEFAHKMYSGVLKHFEEYRKNEFTYLGWGWRKPRVLLEMIETINNIENNESLARAIEMLLTIAIKDNKHNDKDTKEIAKRSLVGGKPRALYMACIIFAQEKLIMPALRCFLKIADTPFVFAAIPEMKTLMANKDSIDKKLLPIVEKEYHEIDRQPSTFFELFYAAKGQWAIGNIEEALKLLNRAIDEHTVRFKDALELYVFATILSGNDQIKTEVERKLKEKYPSFEFDIEEEKEPEVQEQK</sequence>
<dbReference type="PANTHER" id="PTHR22767">
    <property type="entry name" value="N-TERMINAL ACETYLTRANSFERASE-RELATED"/>
    <property type="match status" value="1"/>
</dbReference>
<dbReference type="Proteomes" id="UP001470230">
    <property type="component" value="Unassembled WGS sequence"/>
</dbReference>
<comment type="caution">
    <text evidence="4">The sequence shown here is derived from an EMBL/GenBank/DDBJ whole genome shotgun (WGS) entry which is preliminary data.</text>
</comment>
<dbReference type="Gene3D" id="1.25.40.1040">
    <property type="match status" value="1"/>
</dbReference>
<dbReference type="EMBL" id="JAPFFF010000011">
    <property type="protein sequence ID" value="KAK8878244.1"/>
    <property type="molecule type" value="Genomic_DNA"/>
</dbReference>
<evidence type="ECO:0000256" key="1">
    <source>
        <dbReference type="ARBA" id="ARBA00022737"/>
    </source>
</evidence>